<comment type="caution">
    <text evidence="2">The sequence shown here is derived from an EMBL/GenBank/DDBJ whole genome shotgun (WGS) entry which is preliminary data.</text>
</comment>
<gene>
    <name evidence="2" type="ORF">HKBW3S09_01233</name>
</gene>
<evidence type="ECO:0000256" key="1">
    <source>
        <dbReference type="SAM" id="Phobius"/>
    </source>
</evidence>
<proteinExistence type="predicted"/>
<dbReference type="EMBL" id="BLRW01000192">
    <property type="protein sequence ID" value="GFP23768.1"/>
    <property type="molecule type" value="Genomic_DNA"/>
</dbReference>
<keyword evidence="1" id="KW-1133">Transmembrane helix</keyword>
<organism evidence="2 3">
    <name type="scientific">Candidatus Hakubella thermalkaliphila</name>
    <dbReference type="NCBI Taxonomy" id="2754717"/>
    <lineage>
        <taxon>Bacteria</taxon>
        <taxon>Bacillati</taxon>
        <taxon>Actinomycetota</taxon>
        <taxon>Actinomycetota incertae sedis</taxon>
        <taxon>Candidatus Hakubellales</taxon>
        <taxon>Candidatus Hakubellaceae</taxon>
        <taxon>Candidatus Hakubella</taxon>
    </lineage>
</organism>
<keyword evidence="1" id="KW-0812">Transmembrane</keyword>
<evidence type="ECO:0000313" key="2">
    <source>
        <dbReference type="EMBL" id="GFP23768.1"/>
    </source>
</evidence>
<protein>
    <submittedName>
        <fullName evidence="2">Uncharacterized protein</fullName>
    </submittedName>
</protein>
<sequence length="115" mass="12872">MNRMKGDNMEGEKAKLPISALFATNIAIGFVVAITILAIIFPAFKAFLGAILWHHWVAKGILMTIVFVVVLLLSFYLGFFKEPTENSLAKHIIFTIGVILAGVFAMFFPWLIIYH</sequence>
<dbReference type="Proteomes" id="UP000585609">
    <property type="component" value="Unassembled WGS sequence"/>
</dbReference>
<dbReference type="AlphaFoldDB" id="A0A6V8NU05"/>
<evidence type="ECO:0000313" key="3">
    <source>
        <dbReference type="Proteomes" id="UP000585609"/>
    </source>
</evidence>
<name>A0A6V8NU05_9ACTN</name>
<feature type="transmembrane region" description="Helical" evidence="1">
    <location>
        <begin position="92"/>
        <end position="113"/>
    </location>
</feature>
<reference evidence="2 3" key="1">
    <citation type="journal article" date="2020" name="Front. Microbiol.">
        <title>Single-cell genomics of novel Actinobacteria with the Wood-Ljungdahl pathway discovered in a serpentinizing system.</title>
        <authorList>
            <person name="Merino N."/>
            <person name="Kawai M."/>
            <person name="Boyd E.S."/>
            <person name="Colman D.R."/>
            <person name="McGlynn S.E."/>
            <person name="Nealson K.H."/>
            <person name="Kurokawa K."/>
            <person name="Hongoh Y."/>
        </authorList>
    </citation>
    <scope>NUCLEOTIDE SEQUENCE [LARGE SCALE GENOMIC DNA]</scope>
    <source>
        <strain evidence="2 3">S09_30</strain>
    </source>
</reference>
<feature type="transmembrane region" description="Helical" evidence="1">
    <location>
        <begin position="21"/>
        <end position="44"/>
    </location>
</feature>
<feature type="transmembrane region" description="Helical" evidence="1">
    <location>
        <begin position="56"/>
        <end position="80"/>
    </location>
</feature>
<keyword evidence="1" id="KW-0472">Membrane</keyword>
<accession>A0A6V8NU05</accession>